<evidence type="ECO:0000259" key="3">
    <source>
        <dbReference type="Pfam" id="PF05175"/>
    </source>
</evidence>
<dbReference type="EMBL" id="LN734822">
    <property type="protein sequence ID" value="CEL25081.1"/>
    <property type="molecule type" value="Genomic_DNA"/>
</dbReference>
<keyword evidence="4" id="KW-0689">Ribosomal protein</keyword>
<dbReference type="Pfam" id="PF05175">
    <property type="entry name" value="MTS"/>
    <property type="match status" value="1"/>
</dbReference>
<dbReference type="Proteomes" id="UP000062768">
    <property type="component" value="Chromosome I"/>
</dbReference>
<feature type="domain" description="Methyltransferase small" evidence="3">
    <location>
        <begin position="51"/>
        <end position="143"/>
    </location>
</feature>
<gene>
    <name evidence="4" type="primary">prmA</name>
    <name evidence="4" type="ORF">BRM9_0409</name>
    <name evidence="6" type="ORF">ISP06_02990</name>
    <name evidence="5" type="ORF">MB9_1445</name>
</gene>
<sequence length="207" mass="23416">MITKKKQLEMALQAVPPHPHPDPDREQYHTPAKIAADVLWNARAYGDIEDLKVVDLGCGTGILALGAALVGASEVVGVDVDGDALQLADSEAKRLHIQDKCCFMEMNIRDFQDQADTVIQNPPFGAQKAHQQDADRRFLEKALEISPVVYSFHLAKTMDFLKLMVKALDANISHVFRYDFPLPRIYHFHRDEMREVEVVVLRIEKLE</sequence>
<proteinExistence type="inferred from homology"/>
<keyword evidence="8" id="KW-1185">Reference proteome</keyword>
<dbReference type="GO" id="GO:0003676">
    <property type="term" value="F:nucleic acid binding"/>
    <property type="evidence" value="ECO:0007669"/>
    <property type="project" value="InterPro"/>
</dbReference>
<dbReference type="EMBL" id="CP006933">
    <property type="protein sequence ID" value="AIS31236.1"/>
    <property type="molecule type" value="Genomic_DNA"/>
</dbReference>
<dbReference type="InterPro" id="IPR051720">
    <property type="entry name" value="rRNA_MeTrfase/Polyamine_Synth"/>
</dbReference>
<dbReference type="OrthoDB" id="31271at2157"/>
<dbReference type="SUPFAM" id="SSF53335">
    <property type="entry name" value="S-adenosyl-L-methionine-dependent methyltransferases"/>
    <property type="match status" value="1"/>
</dbReference>
<dbReference type="GO" id="GO:0005840">
    <property type="term" value="C:ribosome"/>
    <property type="evidence" value="ECO:0007669"/>
    <property type="project" value="UniProtKB-KW"/>
</dbReference>
<dbReference type="AlphaFoldDB" id="A0A089Z8U1"/>
<dbReference type="EMBL" id="JADIIL010000013">
    <property type="protein sequence ID" value="MBF4474425.1"/>
    <property type="molecule type" value="Genomic_DNA"/>
</dbReference>
<dbReference type="STRING" id="2162.BRM9_0409"/>
<dbReference type="Proteomes" id="UP000606900">
    <property type="component" value="Unassembled WGS sequence"/>
</dbReference>
<reference evidence="5" key="2">
    <citation type="submission" date="2014-09" db="EMBL/GenBank/DDBJ databases">
        <authorList>
            <person name="Bishop-Lilly K.A."/>
            <person name="Broomall S.M."/>
            <person name="Chain P.S."/>
            <person name="Chertkov O."/>
            <person name="Coyne S.R."/>
            <person name="Daligault H.E."/>
            <person name="Davenport K.W."/>
            <person name="Erkkila T."/>
            <person name="Frey K.G."/>
            <person name="Gibbons H.S."/>
            <person name="Gu W."/>
            <person name="Jaissle J."/>
            <person name="Johnson S.L."/>
            <person name="Koroleva G.I."/>
            <person name="Ladner J.T."/>
            <person name="Lo C.-C."/>
            <person name="Minogue T.D."/>
            <person name="Munk C."/>
            <person name="Palacios G.F."/>
            <person name="Redden C.L."/>
            <person name="Rosenzweig C.N."/>
            <person name="Scholz M.B."/>
            <person name="Teshima H."/>
            <person name="Xu Y."/>
        </authorList>
    </citation>
    <scope>NUCLEOTIDE SEQUENCE</scope>
    <source>
        <strain evidence="5">Mb9</strain>
    </source>
</reference>
<keyword evidence="4" id="KW-0808">Transferase</keyword>
<evidence type="ECO:0000313" key="4">
    <source>
        <dbReference type="EMBL" id="AIS31236.1"/>
    </source>
</evidence>
<dbReference type="PROSITE" id="PS00092">
    <property type="entry name" value="N6_MTASE"/>
    <property type="match status" value="1"/>
</dbReference>
<dbReference type="PANTHER" id="PTHR23290">
    <property type="entry name" value="RRNA N6-ADENOSINE-METHYLTRANSFERASE METTL5"/>
    <property type="match status" value="1"/>
</dbReference>
<dbReference type="RefSeq" id="WP_048084582.1">
    <property type="nucleotide sequence ID" value="NZ_CP006933.1"/>
</dbReference>
<dbReference type="KEGG" id="mfc:BRM9_0409"/>
<dbReference type="Gene3D" id="3.40.50.150">
    <property type="entry name" value="Vaccinia Virus protein VP39"/>
    <property type="match status" value="1"/>
</dbReference>
<evidence type="ECO:0000313" key="6">
    <source>
        <dbReference type="EMBL" id="MBF4474425.1"/>
    </source>
</evidence>
<dbReference type="InterPro" id="IPR007848">
    <property type="entry name" value="Small_mtfrase_dom"/>
</dbReference>
<reference evidence="6" key="3">
    <citation type="submission" date="2020-10" db="EMBL/GenBank/DDBJ databases">
        <title>Dehalococcoides mccartyi of a TCE/Cr reducing biochatode.</title>
        <authorList>
            <person name="Matturro B."/>
        </authorList>
    </citation>
    <scope>NUCLEOTIDE SEQUENCE</scope>
    <source>
        <strain evidence="6">Bin2</strain>
    </source>
</reference>
<dbReference type="CDD" id="cd02440">
    <property type="entry name" value="AdoMet_MTases"/>
    <property type="match status" value="1"/>
</dbReference>
<dbReference type="Proteomes" id="UP000029661">
    <property type="component" value="Chromosome"/>
</dbReference>
<accession>A0A089Z8U1</accession>
<keyword evidence="4" id="KW-0687">Ribonucleoprotein</keyword>
<organism evidence="4 7">
    <name type="scientific">Methanobacterium formicicum</name>
    <dbReference type="NCBI Taxonomy" id="2162"/>
    <lineage>
        <taxon>Archaea</taxon>
        <taxon>Methanobacteriati</taxon>
        <taxon>Methanobacteriota</taxon>
        <taxon>Methanomada group</taxon>
        <taxon>Methanobacteria</taxon>
        <taxon>Methanobacteriales</taxon>
        <taxon>Methanobacteriaceae</taxon>
        <taxon>Methanobacterium</taxon>
    </lineage>
</organism>
<dbReference type="GO" id="GO:0032259">
    <property type="term" value="P:methylation"/>
    <property type="evidence" value="ECO:0007669"/>
    <property type="project" value="UniProtKB-KW"/>
</dbReference>
<name>A0A089Z8U1_METFO</name>
<dbReference type="InterPro" id="IPR002052">
    <property type="entry name" value="DNA_methylase_N6_adenine_CS"/>
</dbReference>
<keyword evidence="4" id="KW-0489">Methyltransferase</keyword>
<dbReference type="GO" id="GO:0008757">
    <property type="term" value="F:S-adenosylmethionine-dependent methyltransferase activity"/>
    <property type="evidence" value="ECO:0007669"/>
    <property type="project" value="UniProtKB-ARBA"/>
</dbReference>
<comment type="similarity">
    <text evidence="1">Belongs to the methyltransferase superfamily. PrmA family.</text>
</comment>
<evidence type="ECO:0000313" key="5">
    <source>
        <dbReference type="EMBL" id="CEL25081.1"/>
    </source>
</evidence>
<evidence type="ECO:0000256" key="2">
    <source>
        <dbReference type="ARBA" id="ARBA00041374"/>
    </source>
</evidence>
<evidence type="ECO:0000313" key="7">
    <source>
        <dbReference type="Proteomes" id="UP000029661"/>
    </source>
</evidence>
<dbReference type="InterPro" id="IPR029063">
    <property type="entry name" value="SAM-dependent_MTases_sf"/>
</dbReference>
<dbReference type="PATRIC" id="fig|2162.10.peg.1510"/>
<dbReference type="GeneID" id="26739688"/>
<protein>
    <recommendedName>
        <fullName evidence="2">Methyltransferase-like protein 5</fullName>
    </recommendedName>
</protein>
<evidence type="ECO:0000313" key="8">
    <source>
        <dbReference type="Proteomes" id="UP000062768"/>
    </source>
</evidence>
<evidence type="ECO:0000256" key="1">
    <source>
        <dbReference type="ARBA" id="ARBA00009741"/>
    </source>
</evidence>
<dbReference type="PANTHER" id="PTHR23290:SF0">
    <property type="entry name" value="RRNA N6-ADENOSINE-METHYLTRANSFERASE METTL5"/>
    <property type="match status" value="1"/>
</dbReference>
<reference evidence="4" key="1">
    <citation type="submission" date="2013-12" db="EMBL/GenBank/DDBJ databases">
        <title>The complete genome sequence of Methanobacterium sp. BRM9.</title>
        <authorList>
            <consortium name="Pastoral Greenhouse Gas Research Consortium"/>
            <person name="Kelly W.J."/>
            <person name="Leahy S.C."/>
            <person name="Perry R."/>
            <person name="Li D."/>
            <person name="Altermann E."/>
            <person name="Lambie S.C."/>
            <person name="Attwood G.T."/>
        </authorList>
    </citation>
    <scope>NUCLEOTIDE SEQUENCE [LARGE SCALE GENOMIC DNA]</scope>
    <source>
        <strain evidence="4">BRM9</strain>
    </source>
</reference>